<organism evidence="1 2">
    <name type="scientific">Daphnia magna</name>
    <dbReference type="NCBI Taxonomy" id="35525"/>
    <lineage>
        <taxon>Eukaryota</taxon>
        <taxon>Metazoa</taxon>
        <taxon>Ecdysozoa</taxon>
        <taxon>Arthropoda</taxon>
        <taxon>Crustacea</taxon>
        <taxon>Branchiopoda</taxon>
        <taxon>Diplostraca</taxon>
        <taxon>Cladocera</taxon>
        <taxon>Anomopoda</taxon>
        <taxon>Daphniidae</taxon>
        <taxon>Daphnia</taxon>
    </lineage>
</organism>
<sequence length="63" mass="6928">MTNGISTEASKAISKEFPLEYVDPEFAIKPPILDGWIGQRAKLRPDKGLLKTINATEDSLIKA</sequence>
<dbReference type="Proteomes" id="UP000076858">
    <property type="component" value="Unassembled WGS sequence"/>
</dbReference>
<accession>A0A162RBD8</accession>
<dbReference type="EMBL" id="LRGB01000205">
    <property type="protein sequence ID" value="KZS20377.1"/>
    <property type="molecule type" value="Genomic_DNA"/>
</dbReference>
<evidence type="ECO:0000313" key="2">
    <source>
        <dbReference type="Proteomes" id="UP000076858"/>
    </source>
</evidence>
<gene>
    <name evidence="1" type="ORF">APZ42_012957</name>
</gene>
<keyword evidence="2" id="KW-1185">Reference proteome</keyword>
<comment type="caution">
    <text evidence="1">The sequence shown here is derived from an EMBL/GenBank/DDBJ whole genome shotgun (WGS) entry which is preliminary data.</text>
</comment>
<proteinExistence type="predicted"/>
<evidence type="ECO:0000313" key="1">
    <source>
        <dbReference type="EMBL" id="KZS20377.1"/>
    </source>
</evidence>
<reference evidence="1 2" key="1">
    <citation type="submission" date="2016-03" db="EMBL/GenBank/DDBJ databases">
        <title>EvidentialGene: Evidence-directed Construction of Genes on Genomes.</title>
        <authorList>
            <person name="Gilbert D.G."/>
            <person name="Choi J.-H."/>
            <person name="Mockaitis K."/>
            <person name="Colbourne J."/>
            <person name="Pfrender M."/>
        </authorList>
    </citation>
    <scope>NUCLEOTIDE SEQUENCE [LARGE SCALE GENOMIC DNA]</scope>
    <source>
        <strain evidence="1 2">Xinb3</strain>
        <tissue evidence="1">Complete organism</tissue>
    </source>
</reference>
<protein>
    <submittedName>
        <fullName evidence="1">Uncharacterized protein</fullName>
    </submittedName>
</protein>
<name>A0A162RBD8_9CRUS</name>
<dbReference type="AlphaFoldDB" id="A0A162RBD8"/>